<dbReference type="STRING" id="451379.A0A0N5AL13"/>
<dbReference type="GO" id="GO:0004722">
    <property type="term" value="F:protein serine/threonine phosphatase activity"/>
    <property type="evidence" value="ECO:0007669"/>
    <property type="project" value="InterPro"/>
</dbReference>
<proteinExistence type="predicted"/>
<dbReference type="InterPro" id="IPR036457">
    <property type="entry name" value="PPM-type-like_dom_sf"/>
</dbReference>
<dbReference type="InterPro" id="IPR001932">
    <property type="entry name" value="PPM-type_phosphatase-like_dom"/>
</dbReference>
<protein>
    <submittedName>
        <fullName evidence="3">PPM-type phosphatase domain-containing protein</fullName>
    </submittedName>
</protein>
<sequence>MKRTVTKLAERRRIENAGGFIKFDGVDRVQGILSVSRAFGDTALKRLCVLTATPDVVRIDLAEINFRFILVASDGFWDVVSNEDAVKIADSFLAKTPQTRWQKYVLEK</sequence>
<reference evidence="3" key="1">
    <citation type="submission" date="2017-02" db="UniProtKB">
        <authorList>
            <consortium name="WormBaseParasite"/>
        </authorList>
    </citation>
    <scope>IDENTIFICATION</scope>
</reference>
<evidence type="ECO:0000313" key="2">
    <source>
        <dbReference type="Proteomes" id="UP000046393"/>
    </source>
</evidence>
<keyword evidence="2" id="KW-1185">Reference proteome</keyword>
<dbReference type="PROSITE" id="PS51746">
    <property type="entry name" value="PPM_2"/>
    <property type="match status" value="1"/>
</dbReference>
<dbReference type="CDD" id="cd00143">
    <property type="entry name" value="PP2Cc"/>
    <property type="match status" value="1"/>
</dbReference>
<feature type="domain" description="PPM-type phosphatase" evidence="1">
    <location>
        <begin position="1"/>
        <end position="108"/>
    </location>
</feature>
<evidence type="ECO:0000259" key="1">
    <source>
        <dbReference type="PROSITE" id="PS51746"/>
    </source>
</evidence>
<dbReference type="AlphaFoldDB" id="A0A0N5AL13"/>
<dbReference type="WBParaSite" id="SMUV_0000520501-mRNA-1">
    <property type="protein sequence ID" value="SMUV_0000520501-mRNA-1"/>
    <property type="gene ID" value="SMUV_0000520501"/>
</dbReference>
<dbReference type="PANTHER" id="PTHR47992">
    <property type="entry name" value="PROTEIN PHOSPHATASE"/>
    <property type="match status" value="1"/>
</dbReference>
<dbReference type="Pfam" id="PF00481">
    <property type="entry name" value="PP2C"/>
    <property type="match status" value="1"/>
</dbReference>
<evidence type="ECO:0000313" key="3">
    <source>
        <dbReference type="WBParaSite" id="SMUV_0000520501-mRNA-1"/>
    </source>
</evidence>
<accession>A0A0N5AL13</accession>
<dbReference type="Gene3D" id="3.60.40.10">
    <property type="entry name" value="PPM-type phosphatase domain"/>
    <property type="match status" value="1"/>
</dbReference>
<dbReference type="Proteomes" id="UP000046393">
    <property type="component" value="Unplaced"/>
</dbReference>
<dbReference type="SUPFAM" id="SSF81606">
    <property type="entry name" value="PP2C-like"/>
    <property type="match status" value="1"/>
</dbReference>
<dbReference type="InterPro" id="IPR015655">
    <property type="entry name" value="PP2C"/>
</dbReference>
<organism evidence="2 3">
    <name type="scientific">Syphacia muris</name>
    <dbReference type="NCBI Taxonomy" id="451379"/>
    <lineage>
        <taxon>Eukaryota</taxon>
        <taxon>Metazoa</taxon>
        <taxon>Ecdysozoa</taxon>
        <taxon>Nematoda</taxon>
        <taxon>Chromadorea</taxon>
        <taxon>Rhabditida</taxon>
        <taxon>Spirurina</taxon>
        <taxon>Oxyuridomorpha</taxon>
        <taxon>Oxyuroidea</taxon>
        <taxon>Oxyuridae</taxon>
        <taxon>Syphacia</taxon>
    </lineage>
</organism>
<name>A0A0N5AL13_9BILA</name>